<gene>
    <name evidence="4" type="primary">LOC110582607</name>
</gene>
<feature type="region of interest" description="Disordered" evidence="1">
    <location>
        <begin position="154"/>
        <end position="176"/>
    </location>
</feature>
<dbReference type="RefSeq" id="XP_044777442.1">
    <property type="nucleotide sequence ID" value="XM_044921507.1"/>
</dbReference>
<protein>
    <submittedName>
        <fullName evidence="4">Pericentriolar material 1 protein-like</fullName>
    </submittedName>
</protein>
<sequence>MSSQQKNLSSALCCLECTYLGIARTAFPAPEKSLGQKLEENLTPVLLKPNTVSFKRSSLGFAGGDKIVFVVLQHDFEKSGESKNVSSEQEPTTSKDDQDSTPVKPCYLNILENEQPLNSAVQKDSLTTIDSSKQPNPLPLPLTETETLVPTVKEVKSAQETPESSLAGSPDTESPVLVNDYEAESGNISQKSDEEDFVKVEDLPLKLTIHSEADLRKKMVEEEQKNHLSGEILCEMQVEELAGNSQTLKEPETVGAQSVRDVFRGSSNSLYIVNAYMNMALNKHLF</sequence>
<feature type="compositionally biased region" description="Polar residues" evidence="1">
    <location>
        <begin position="82"/>
        <end position="92"/>
    </location>
</feature>
<dbReference type="AlphaFoldDB" id="A0A8M1MUB2"/>
<dbReference type="Pfam" id="PF15717">
    <property type="entry name" value="PCM1_C"/>
    <property type="match status" value="1"/>
</dbReference>
<proteinExistence type="predicted"/>
<evidence type="ECO:0000313" key="3">
    <source>
        <dbReference type="Proteomes" id="UP000248481"/>
    </source>
</evidence>
<dbReference type="InterPro" id="IPR024138">
    <property type="entry name" value="Pericentriolar_Pcm1"/>
</dbReference>
<reference evidence="4" key="1">
    <citation type="submission" date="2025-08" db="UniProtKB">
        <authorList>
            <consortium name="RefSeq"/>
        </authorList>
    </citation>
    <scope>IDENTIFICATION</scope>
    <source>
        <tissue evidence="4">Blood</tissue>
    </source>
</reference>
<dbReference type="InterPro" id="IPR031446">
    <property type="entry name" value="PCM1_C"/>
</dbReference>
<feature type="domain" description="Pericentriolar material 1 protein C-terminal" evidence="2">
    <location>
        <begin position="75"/>
        <end position="232"/>
    </location>
</feature>
<dbReference type="GeneID" id="110582607"/>
<keyword evidence="3" id="KW-1185">Reference proteome</keyword>
<dbReference type="GO" id="GO:0034454">
    <property type="term" value="P:microtubule anchoring at centrosome"/>
    <property type="evidence" value="ECO:0007669"/>
    <property type="project" value="InterPro"/>
</dbReference>
<dbReference type="PANTHER" id="PTHR14164">
    <property type="entry name" value="PERICENTRIOLAR MATERIAL 1-RELATED"/>
    <property type="match status" value="1"/>
</dbReference>
<organism evidence="3 4">
    <name type="scientific">Neomonachus schauinslandi</name>
    <name type="common">Hawaiian monk seal</name>
    <name type="synonym">Monachus schauinslandi</name>
    <dbReference type="NCBI Taxonomy" id="29088"/>
    <lineage>
        <taxon>Eukaryota</taxon>
        <taxon>Metazoa</taxon>
        <taxon>Chordata</taxon>
        <taxon>Craniata</taxon>
        <taxon>Vertebrata</taxon>
        <taxon>Euteleostomi</taxon>
        <taxon>Mammalia</taxon>
        <taxon>Eutheria</taxon>
        <taxon>Laurasiatheria</taxon>
        <taxon>Carnivora</taxon>
        <taxon>Caniformia</taxon>
        <taxon>Pinnipedia</taxon>
        <taxon>Phocidae</taxon>
        <taxon>Monachinae</taxon>
        <taxon>Monachini</taxon>
        <taxon>Neomonachus</taxon>
    </lineage>
</organism>
<dbReference type="KEGG" id="nsu:110582607"/>
<accession>A0A8M1MUB2</accession>
<dbReference type="Proteomes" id="UP000248481">
    <property type="component" value="Chromosome 1"/>
</dbReference>
<dbReference type="PANTHER" id="PTHR14164:SF12">
    <property type="entry name" value="PERICENTRIOLAR MATERIAL 1 PROTEIN"/>
    <property type="match status" value="1"/>
</dbReference>
<feature type="compositionally biased region" description="Polar residues" evidence="1">
    <location>
        <begin position="158"/>
        <end position="167"/>
    </location>
</feature>
<evidence type="ECO:0000256" key="1">
    <source>
        <dbReference type="SAM" id="MobiDB-lite"/>
    </source>
</evidence>
<name>A0A8M1MUB2_NEOSC</name>
<dbReference type="GO" id="GO:0036064">
    <property type="term" value="C:ciliary basal body"/>
    <property type="evidence" value="ECO:0007669"/>
    <property type="project" value="TreeGrafter"/>
</dbReference>
<evidence type="ECO:0000313" key="4">
    <source>
        <dbReference type="RefSeq" id="XP_044777442.1"/>
    </source>
</evidence>
<dbReference type="GO" id="GO:1905515">
    <property type="term" value="P:non-motile cilium assembly"/>
    <property type="evidence" value="ECO:0007669"/>
    <property type="project" value="TreeGrafter"/>
</dbReference>
<feature type="region of interest" description="Disordered" evidence="1">
    <location>
        <begin position="79"/>
        <end position="104"/>
    </location>
</feature>
<dbReference type="GO" id="GO:0071539">
    <property type="term" value="P:protein localization to centrosome"/>
    <property type="evidence" value="ECO:0007669"/>
    <property type="project" value="InterPro"/>
</dbReference>
<evidence type="ECO:0000259" key="2">
    <source>
        <dbReference type="Pfam" id="PF15717"/>
    </source>
</evidence>
<dbReference type="GO" id="GO:0034451">
    <property type="term" value="C:centriolar satellite"/>
    <property type="evidence" value="ECO:0007669"/>
    <property type="project" value="TreeGrafter"/>
</dbReference>